<feature type="repeat" description="PPR" evidence="3">
    <location>
        <begin position="571"/>
        <end position="605"/>
    </location>
</feature>
<dbReference type="FunFam" id="1.25.40.10:FF:000452">
    <property type="entry name" value="pentatricopeptide repeat-containing protein At2g03880, mitochondrial"/>
    <property type="match status" value="1"/>
</dbReference>
<dbReference type="SUPFAM" id="SSF48452">
    <property type="entry name" value="TPR-like"/>
    <property type="match status" value="1"/>
</dbReference>
<dbReference type="InterPro" id="IPR015943">
    <property type="entry name" value="WD40/YVTN_repeat-like_dom_sf"/>
</dbReference>
<dbReference type="PANTHER" id="PTHR47926">
    <property type="entry name" value="PENTATRICOPEPTIDE REPEAT-CONTAINING PROTEIN"/>
    <property type="match status" value="1"/>
</dbReference>
<dbReference type="GO" id="GO:0009451">
    <property type="term" value="P:RNA modification"/>
    <property type="evidence" value="ECO:0007669"/>
    <property type="project" value="InterPro"/>
</dbReference>
<dbReference type="Pfam" id="PF01535">
    <property type="entry name" value="PPR"/>
    <property type="match status" value="5"/>
</dbReference>
<feature type="repeat" description="PPR" evidence="3">
    <location>
        <begin position="270"/>
        <end position="304"/>
    </location>
</feature>
<dbReference type="Gene3D" id="2.130.10.10">
    <property type="entry name" value="YVTN repeat-like/Quinoprotein amine dehydrogenase"/>
    <property type="match status" value="1"/>
</dbReference>
<dbReference type="Gene3D" id="1.25.40.10">
    <property type="entry name" value="Tetratricopeptide repeat domain"/>
    <property type="match status" value="5"/>
</dbReference>
<dbReference type="Gene3D" id="2.30.30.100">
    <property type="match status" value="1"/>
</dbReference>
<sequence length="1084" mass="121736">MASESASRSSSAADSYIGSLISLTFKSEIRYEGILYNINTEESSIALRNCYYVSTALSVLLSASPSVISLSMFCSHSFTIESLIRGRQRIATGVIGLCIADSYQSIFHSNQLLNGLSKSGQIDDARELFDKMLQRDEYTWNTMVSGYANVGRLVEARELFNGFSSRSSITWSSLISGYCRFGRQAEAFDLFKRMRLEGQKPSQYTLGSILRGCSALGLIQKGEMIHGYVVKNGFESNVYVVAGLVDMYAKCRHISEAEILFKGLAFNKGNHVLWTAMVTGYAQNGDDHKAIEFFRYMHTEGVESNQFTFPSILTACSSVSAHCFGEQVHGCIVRNGFGCNAYVQSALVDMYAKCGDLGSAKRVLENMEDDDVVSWNSMIVGCVRHGFEEEAILLFKKMHARNMKIDHYTFPSVLNCCIVGRIDGKSVHCLVIKTGFENYKLVSNALVDMYAKTEDLNCAYAVFEKMFEKDVISWTSLVTGYTQNGSHEESLKTFCDMRISGVSPDQFIVASILSACAELTLLEFGKQVHSDFIKLGLRSSLSVNNSLVTMYAKCGCLDDADAIFVSMHVRDVITWTALIVGYARNGKGRDSLKFYDAMVSSGTKPDFITFIGLLFACSHAGLVDEGRTYFQQMKKIYGIEPGPEHYACMIDLFGRLGKLDEAKEILNQMDVKPDATVWKALLAACRVHGNLELGERAATNLFELEPMNAMPYVMLSNMYLAARKWDDAAKIRRLMKSKGITKEPGCSWIEMNSRLHTFISEDRGHPREAEIYSKIDEIIRRIKEVGYVPDMNFSLHDMDREGKEAGLAYHSEKLAVAFGLLASPPGTLEPSLSLSCLHCCELHHVCHSACCPLRDSTLCRSLDNTIGIYGGVNLEDATVIYHNNQTGRWLSNFSYRLKYHGDDLVLISDVEDSKMLEMLKEEEDDILYLFHCVKKWSPKLQLGYRLIWLKCKGLPLHAWDLESCGSLWNTDDGGMTVGDIVPVTETGLSQKAIFEFVSWKVVVGEKISFWREPLVEEVCLSIITWPLKNRLPTRDNLNKRRWVQLVMVLPRNVEDHMWQHGASIKDEVEQERQIHGLVSEEKQS</sequence>
<dbReference type="Pfam" id="PF12701">
    <property type="entry name" value="LSM14"/>
    <property type="match status" value="1"/>
</dbReference>
<organism evidence="5 6">
    <name type="scientific">Glycine soja</name>
    <name type="common">Wild soybean</name>
    <dbReference type="NCBI Taxonomy" id="3848"/>
    <lineage>
        <taxon>Eukaryota</taxon>
        <taxon>Viridiplantae</taxon>
        <taxon>Streptophyta</taxon>
        <taxon>Embryophyta</taxon>
        <taxon>Tracheophyta</taxon>
        <taxon>Spermatophyta</taxon>
        <taxon>Magnoliopsida</taxon>
        <taxon>eudicotyledons</taxon>
        <taxon>Gunneridae</taxon>
        <taxon>Pentapetalae</taxon>
        <taxon>rosids</taxon>
        <taxon>fabids</taxon>
        <taxon>Fabales</taxon>
        <taxon>Fabaceae</taxon>
        <taxon>Papilionoideae</taxon>
        <taxon>50 kb inversion clade</taxon>
        <taxon>NPAAA clade</taxon>
        <taxon>indigoferoid/millettioid clade</taxon>
        <taxon>Phaseoleae</taxon>
        <taxon>Glycine</taxon>
        <taxon>Glycine subgen. Soja</taxon>
    </lineage>
</organism>
<keyword evidence="2" id="KW-0677">Repeat</keyword>
<dbReference type="InterPro" id="IPR046960">
    <property type="entry name" value="PPR_At4g14850-like_plant"/>
</dbReference>
<evidence type="ECO:0000256" key="3">
    <source>
        <dbReference type="PROSITE-ProRule" id="PRU00708"/>
    </source>
</evidence>
<dbReference type="InterPro" id="IPR046848">
    <property type="entry name" value="E_motif"/>
</dbReference>
<feature type="repeat" description="PPR" evidence="3">
    <location>
        <begin position="470"/>
        <end position="504"/>
    </location>
</feature>
<dbReference type="Proteomes" id="UP000289340">
    <property type="component" value="Chromosome 2"/>
</dbReference>
<comment type="caution">
    <text evidence="5">The sequence shown here is derived from an EMBL/GenBank/DDBJ whole genome shotgun (WGS) entry which is preliminary data.</text>
</comment>
<accession>A0A445LM43</accession>
<dbReference type="NCBIfam" id="TIGR00756">
    <property type="entry name" value="PPR"/>
    <property type="match status" value="8"/>
</dbReference>
<feature type="repeat" description="PPR" evidence="3">
    <location>
        <begin position="371"/>
        <end position="405"/>
    </location>
</feature>
<proteinExistence type="inferred from homology"/>
<dbReference type="InterPro" id="IPR011990">
    <property type="entry name" value="TPR-like_helical_dom_sf"/>
</dbReference>
<dbReference type="PROSITE" id="PS51375">
    <property type="entry name" value="PPR"/>
    <property type="match status" value="7"/>
</dbReference>
<dbReference type="PANTHER" id="PTHR47926:SF517">
    <property type="entry name" value="TETRATRICOPEPTIDE REPEAT-LIKE SUPERFAMILY PROTEIN"/>
    <property type="match status" value="1"/>
</dbReference>
<evidence type="ECO:0000259" key="4">
    <source>
        <dbReference type="SMART" id="SM01271"/>
    </source>
</evidence>
<name>A0A445LM43_GLYSO</name>
<dbReference type="EMBL" id="QZWG01000002">
    <property type="protein sequence ID" value="RZC24291.1"/>
    <property type="molecule type" value="Genomic_DNA"/>
</dbReference>
<dbReference type="InterPro" id="IPR010920">
    <property type="entry name" value="LSM_dom_sf"/>
</dbReference>
<comment type="similarity">
    <text evidence="1">Belongs to the PPR family. PCMP-H subfamily.</text>
</comment>
<feature type="domain" description="Lsm14-like N-terminal" evidence="4">
    <location>
        <begin position="10"/>
        <end position="72"/>
    </location>
</feature>
<dbReference type="InterPro" id="IPR025609">
    <property type="entry name" value="Lsm14-like_N"/>
</dbReference>
<dbReference type="SUPFAM" id="SSF50182">
    <property type="entry name" value="Sm-like ribonucleoproteins"/>
    <property type="match status" value="1"/>
</dbReference>
<dbReference type="FunFam" id="1.25.40.10:FF:000344">
    <property type="entry name" value="Pentatricopeptide repeat-containing protein"/>
    <property type="match status" value="1"/>
</dbReference>
<feature type="repeat" description="PPR" evidence="3">
    <location>
        <begin position="136"/>
        <end position="166"/>
    </location>
</feature>
<dbReference type="FunFam" id="1.25.40.10:FF:001179">
    <property type="entry name" value="Pentatricopeptide repeat-containing protein isoform A"/>
    <property type="match status" value="1"/>
</dbReference>
<dbReference type="Pfam" id="PF13041">
    <property type="entry name" value="PPR_2"/>
    <property type="match status" value="4"/>
</dbReference>
<evidence type="ECO:0000313" key="6">
    <source>
        <dbReference type="Proteomes" id="UP000289340"/>
    </source>
</evidence>
<dbReference type="GO" id="GO:0008270">
    <property type="term" value="F:zinc ion binding"/>
    <property type="evidence" value="ECO:0007669"/>
    <property type="project" value="InterPro"/>
</dbReference>
<gene>
    <name evidence="5" type="ORF">D0Y65_003509</name>
</gene>
<dbReference type="InterPro" id="IPR002885">
    <property type="entry name" value="PPR_rpt"/>
</dbReference>
<dbReference type="SMART" id="SM01271">
    <property type="entry name" value="LSM14"/>
    <property type="match status" value="1"/>
</dbReference>
<reference evidence="5 6" key="1">
    <citation type="submission" date="2018-09" db="EMBL/GenBank/DDBJ databases">
        <title>A high-quality reference genome of wild soybean provides a powerful tool to mine soybean genomes.</title>
        <authorList>
            <person name="Xie M."/>
            <person name="Chung C.Y.L."/>
            <person name="Li M.-W."/>
            <person name="Wong F.-L."/>
            <person name="Chan T.-F."/>
            <person name="Lam H.-M."/>
        </authorList>
    </citation>
    <scope>NUCLEOTIDE SEQUENCE [LARGE SCALE GENOMIC DNA]</scope>
    <source>
        <strain evidence="6">cv. W05</strain>
        <tissue evidence="5">Hypocotyl of etiolated seedlings</tissue>
    </source>
</reference>
<dbReference type="GO" id="GO:0003723">
    <property type="term" value="F:RNA binding"/>
    <property type="evidence" value="ECO:0007669"/>
    <property type="project" value="InterPro"/>
</dbReference>
<keyword evidence="6" id="KW-1185">Reference proteome</keyword>
<evidence type="ECO:0000256" key="2">
    <source>
        <dbReference type="ARBA" id="ARBA00022737"/>
    </source>
</evidence>
<feature type="repeat" description="PPR" evidence="3">
    <location>
        <begin position="167"/>
        <end position="201"/>
    </location>
</feature>
<evidence type="ECO:0000256" key="1">
    <source>
        <dbReference type="ARBA" id="ARBA00006643"/>
    </source>
</evidence>
<dbReference type="Pfam" id="PF14432">
    <property type="entry name" value="DYW_deaminase"/>
    <property type="match status" value="1"/>
</dbReference>
<dbReference type="AlphaFoldDB" id="A0A445LM43"/>
<feature type="repeat" description="PPR" evidence="3">
    <location>
        <begin position="105"/>
        <end position="135"/>
    </location>
</feature>
<evidence type="ECO:0000313" key="5">
    <source>
        <dbReference type="EMBL" id="RZC24291.1"/>
    </source>
</evidence>
<protein>
    <submittedName>
        <fullName evidence="5">Pentatricopeptide repeat-containing protein isoform H</fullName>
    </submittedName>
</protein>
<dbReference type="InterPro" id="IPR032867">
    <property type="entry name" value="DYW_dom"/>
</dbReference>
<dbReference type="Pfam" id="PF20431">
    <property type="entry name" value="E_motif"/>
    <property type="match status" value="1"/>
</dbReference>
<dbReference type="FunFam" id="1.25.40.10:FF:000073">
    <property type="entry name" value="Pentatricopeptide repeat-containing protein chloroplastic"/>
    <property type="match status" value="1"/>
</dbReference>